<dbReference type="Pfam" id="PF00126">
    <property type="entry name" value="HTH_1"/>
    <property type="match status" value="1"/>
</dbReference>
<dbReference type="SUPFAM" id="SSF46785">
    <property type="entry name" value="Winged helix' DNA-binding domain"/>
    <property type="match status" value="1"/>
</dbReference>
<proteinExistence type="inferred from homology"/>
<sequence length="300" mass="34484">MEWQQLLGFWQTAKLGSFTKAAVATFRTQSALTQQIKALEEELQCQLFERLGRHIRLTQAGEKLLKFAEETFARYERLKEDLRALQGRHQGRLKMAAPFTTLYHLVPSTIQEYIKRFPYVELTILDRPQRQVVALVQDGDVDLGLVLETVAPKNLTRIRWCPVRTALMVPEGHPLIGAGKVTPGAIARYPLILPPKSLEHLGRERLEEIFRREGLEFRVIMESANVELTALYVEMGLGVGVATLSPDFLPMRHNLVFLPLDHLFRPNHLVVIAKPRQFRNPHQKAFLEMLRQRPGPFQKE</sequence>
<dbReference type="GO" id="GO:0000976">
    <property type="term" value="F:transcription cis-regulatory region binding"/>
    <property type="evidence" value="ECO:0007669"/>
    <property type="project" value="TreeGrafter"/>
</dbReference>
<reference evidence="6" key="1">
    <citation type="journal article" date="2020" name="mSystems">
        <title>Genome- and Community-Level Interaction Insights into Carbon Utilization and Element Cycling Functions of Hydrothermarchaeota in Hydrothermal Sediment.</title>
        <authorList>
            <person name="Zhou Z."/>
            <person name="Liu Y."/>
            <person name="Xu W."/>
            <person name="Pan J."/>
            <person name="Luo Z.H."/>
            <person name="Li M."/>
        </authorList>
    </citation>
    <scope>NUCLEOTIDE SEQUENCE [LARGE SCALE GENOMIC DNA]</scope>
    <source>
        <strain evidence="6">SpSt-776</strain>
    </source>
</reference>
<protein>
    <submittedName>
        <fullName evidence="6">LysR family transcriptional regulator</fullName>
    </submittedName>
</protein>
<dbReference type="Gene3D" id="3.40.190.10">
    <property type="entry name" value="Periplasmic binding protein-like II"/>
    <property type="match status" value="2"/>
</dbReference>
<name>A0A7C3WGR5_9BACT</name>
<dbReference type="InterPro" id="IPR036390">
    <property type="entry name" value="WH_DNA-bd_sf"/>
</dbReference>
<evidence type="ECO:0000259" key="5">
    <source>
        <dbReference type="PROSITE" id="PS50931"/>
    </source>
</evidence>
<dbReference type="InterPro" id="IPR036388">
    <property type="entry name" value="WH-like_DNA-bd_sf"/>
</dbReference>
<keyword evidence="3" id="KW-0238">DNA-binding</keyword>
<evidence type="ECO:0000256" key="3">
    <source>
        <dbReference type="ARBA" id="ARBA00023125"/>
    </source>
</evidence>
<dbReference type="PANTHER" id="PTHR30126:SF39">
    <property type="entry name" value="HTH-TYPE TRANSCRIPTIONAL REGULATOR CYSL"/>
    <property type="match status" value="1"/>
</dbReference>
<evidence type="ECO:0000256" key="1">
    <source>
        <dbReference type="ARBA" id="ARBA00009437"/>
    </source>
</evidence>
<organism evidence="6">
    <name type="scientific">Desulfobacca acetoxidans</name>
    <dbReference type="NCBI Taxonomy" id="60893"/>
    <lineage>
        <taxon>Bacteria</taxon>
        <taxon>Pseudomonadati</taxon>
        <taxon>Thermodesulfobacteriota</taxon>
        <taxon>Desulfobaccia</taxon>
        <taxon>Desulfobaccales</taxon>
        <taxon>Desulfobaccaceae</taxon>
        <taxon>Desulfobacca</taxon>
    </lineage>
</organism>
<dbReference type="SUPFAM" id="SSF53850">
    <property type="entry name" value="Periplasmic binding protein-like II"/>
    <property type="match status" value="1"/>
</dbReference>
<keyword evidence="2" id="KW-0805">Transcription regulation</keyword>
<gene>
    <name evidence="6" type="ORF">ENV62_02985</name>
</gene>
<dbReference type="EMBL" id="DTHB01000026">
    <property type="protein sequence ID" value="HGB14189.1"/>
    <property type="molecule type" value="Genomic_DNA"/>
</dbReference>
<dbReference type="Gene3D" id="1.10.10.10">
    <property type="entry name" value="Winged helix-like DNA-binding domain superfamily/Winged helix DNA-binding domain"/>
    <property type="match status" value="1"/>
</dbReference>
<dbReference type="PANTHER" id="PTHR30126">
    <property type="entry name" value="HTH-TYPE TRANSCRIPTIONAL REGULATOR"/>
    <property type="match status" value="1"/>
</dbReference>
<comment type="similarity">
    <text evidence="1">Belongs to the LysR transcriptional regulatory family.</text>
</comment>
<evidence type="ECO:0000256" key="4">
    <source>
        <dbReference type="ARBA" id="ARBA00023163"/>
    </source>
</evidence>
<dbReference type="PROSITE" id="PS50931">
    <property type="entry name" value="HTH_LYSR"/>
    <property type="match status" value="1"/>
</dbReference>
<keyword evidence="4" id="KW-0804">Transcription</keyword>
<dbReference type="CDD" id="cd05466">
    <property type="entry name" value="PBP2_LTTR_substrate"/>
    <property type="match status" value="1"/>
</dbReference>
<dbReference type="GO" id="GO:0003700">
    <property type="term" value="F:DNA-binding transcription factor activity"/>
    <property type="evidence" value="ECO:0007669"/>
    <property type="project" value="InterPro"/>
</dbReference>
<dbReference type="InterPro" id="IPR005119">
    <property type="entry name" value="LysR_subst-bd"/>
</dbReference>
<comment type="caution">
    <text evidence="6">The sequence shown here is derived from an EMBL/GenBank/DDBJ whole genome shotgun (WGS) entry which is preliminary data.</text>
</comment>
<dbReference type="InterPro" id="IPR000847">
    <property type="entry name" value="LysR_HTH_N"/>
</dbReference>
<evidence type="ECO:0000256" key="2">
    <source>
        <dbReference type="ARBA" id="ARBA00023015"/>
    </source>
</evidence>
<evidence type="ECO:0000313" key="6">
    <source>
        <dbReference type="EMBL" id="HGB14189.1"/>
    </source>
</evidence>
<dbReference type="AlphaFoldDB" id="A0A7C3WGR5"/>
<dbReference type="Pfam" id="PF03466">
    <property type="entry name" value="LysR_substrate"/>
    <property type="match status" value="1"/>
</dbReference>
<feature type="domain" description="HTH lysR-type" evidence="5">
    <location>
        <begin position="1"/>
        <end position="58"/>
    </location>
</feature>
<dbReference type="PRINTS" id="PR00039">
    <property type="entry name" value="HTHLYSR"/>
</dbReference>
<dbReference type="FunFam" id="1.10.10.10:FF:000001">
    <property type="entry name" value="LysR family transcriptional regulator"/>
    <property type="match status" value="1"/>
</dbReference>
<accession>A0A7C3WGR5</accession>